<evidence type="ECO:0000313" key="2">
    <source>
        <dbReference type="Proteomes" id="UP000692954"/>
    </source>
</evidence>
<keyword evidence="2" id="KW-1185">Reference proteome</keyword>
<evidence type="ECO:0000313" key="1">
    <source>
        <dbReference type="EMBL" id="CAD8131368.1"/>
    </source>
</evidence>
<reference evidence="1" key="1">
    <citation type="submission" date="2021-01" db="EMBL/GenBank/DDBJ databases">
        <authorList>
            <consortium name="Genoscope - CEA"/>
            <person name="William W."/>
        </authorList>
    </citation>
    <scope>NUCLEOTIDE SEQUENCE</scope>
</reference>
<dbReference type="EMBL" id="CAJJDN010000516">
    <property type="protein sequence ID" value="CAD8131368.1"/>
    <property type="molecule type" value="Genomic_DNA"/>
</dbReference>
<protein>
    <submittedName>
        <fullName evidence="1">Uncharacterized protein</fullName>
    </submittedName>
</protein>
<proteinExistence type="predicted"/>
<dbReference type="AlphaFoldDB" id="A0A8S1RTL3"/>
<comment type="caution">
    <text evidence="1">The sequence shown here is derived from an EMBL/GenBank/DDBJ whole genome shotgun (WGS) entry which is preliminary data.</text>
</comment>
<dbReference type="Proteomes" id="UP000692954">
    <property type="component" value="Unassembled WGS sequence"/>
</dbReference>
<accession>A0A8S1RTL3</accession>
<name>A0A8S1RTL3_9CILI</name>
<sequence>MKINDKIVEKKVKSFQRNILKKTGQINTIPIHIQVKNKQSNQLKSVIQHKNKYLYITYLDLNLSYKCQRQNRKQNV</sequence>
<organism evidence="1 2">
    <name type="scientific">Paramecium sonneborni</name>
    <dbReference type="NCBI Taxonomy" id="65129"/>
    <lineage>
        <taxon>Eukaryota</taxon>
        <taxon>Sar</taxon>
        <taxon>Alveolata</taxon>
        <taxon>Ciliophora</taxon>
        <taxon>Intramacronucleata</taxon>
        <taxon>Oligohymenophorea</taxon>
        <taxon>Peniculida</taxon>
        <taxon>Parameciidae</taxon>
        <taxon>Paramecium</taxon>
    </lineage>
</organism>
<gene>
    <name evidence="1" type="ORF">PSON_ATCC_30995.1.T5160002</name>
</gene>